<dbReference type="Gene3D" id="2.10.22.10">
    <property type="entry name" value="Antistasin, domain 1"/>
    <property type="match status" value="4"/>
</dbReference>
<evidence type="ECO:0000259" key="10">
    <source>
        <dbReference type="PROSITE" id="PS51390"/>
    </source>
</evidence>
<dbReference type="PRINTS" id="PR00759">
    <property type="entry name" value="BASICPTASE"/>
</dbReference>
<feature type="disulfide bond" evidence="5">
    <location>
        <begin position="1089"/>
        <end position="1109"/>
    </location>
</feature>
<dbReference type="InterPro" id="IPR002223">
    <property type="entry name" value="Kunitz_BPTI"/>
</dbReference>
<dbReference type="GO" id="GO:0004867">
    <property type="term" value="F:serine-type endopeptidase inhibitor activity"/>
    <property type="evidence" value="ECO:0007669"/>
    <property type="project" value="InterPro"/>
</dbReference>
<dbReference type="PANTHER" id="PTHR12352">
    <property type="entry name" value="SECRETED MODULAR CALCIUM-BINDING PROTEIN"/>
    <property type="match status" value="1"/>
</dbReference>
<comment type="caution">
    <text evidence="5">Lacks conserved residue(s) required for the propagation of feature annotation.</text>
</comment>
<feature type="domain" description="Thyroglobulin type-1" evidence="8">
    <location>
        <begin position="1040"/>
        <end position="1109"/>
    </location>
</feature>
<accession>A0AAD7YS52</accession>
<dbReference type="InterPro" id="IPR051950">
    <property type="entry name" value="Dev_reg/Prot_inhib"/>
</dbReference>
<feature type="domain" description="Thyroglobulin type-1" evidence="8">
    <location>
        <begin position="1482"/>
        <end position="1544"/>
    </location>
</feature>
<evidence type="ECO:0000256" key="3">
    <source>
        <dbReference type="ARBA" id="ARBA00022737"/>
    </source>
</evidence>
<dbReference type="Pfam" id="PF00086">
    <property type="entry name" value="Thyroglobulin_1"/>
    <property type="match status" value="6"/>
</dbReference>
<protein>
    <submittedName>
        <fullName evidence="11">Uncharacterized protein</fullName>
    </submittedName>
</protein>
<feature type="disulfide bond" evidence="5">
    <location>
        <begin position="410"/>
        <end position="417"/>
    </location>
</feature>
<dbReference type="InterPro" id="IPR036880">
    <property type="entry name" value="Kunitz_BPTI_sf"/>
</dbReference>
<feature type="domain" description="Antistasin-like" evidence="9">
    <location>
        <begin position="718"/>
        <end position="743"/>
    </location>
</feature>
<dbReference type="InterPro" id="IPR006150">
    <property type="entry name" value="Cys_repeat_1"/>
</dbReference>
<keyword evidence="6" id="KW-1133">Transmembrane helix</keyword>
<feature type="domain" description="Antistasin-like" evidence="9">
    <location>
        <begin position="456"/>
        <end position="481"/>
    </location>
</feature>
<dbReference type="InterPro" id="IPR011061">
    <property type="entry name" value="Hirudin/antistatin"/>
</dbReference>
<feature type="transmembrane region" description="Helical" evidence="6">
    <location>
        <begin position="1669"/>
        <end position="1694"/>
    </location>
</feature>
<feature type="domain" description="WAP" evidence="10">
    <location>
        <begin position="906"/>
        <end position="952"/>
    </location>
</feature>
<dbReference type="InterPro" id="IPR036645">
    <property type="entry name" value="Elafin-like_sf"/>
</dbReference>
<organism evidence="11 12">
    <name type="scientific">Mythimna separata</name>
    <name type="common">Oriental armyworm</name>
    <name type="synonym">Pseudaletia separata</name>
    <dbReference type="NCBI Taxonomy" id="271217"/>
    <lineage>
        <taxon>Eukaryota</taxon>
        <taxon>Metazoa</taxon>
        <taxon>Ecdysozoa</taxon>
        <taxon>Arthropoda</taxon>
        <taxon>Hexapoda</taxon>
        <taxon>Insecta</taxon>
        <taxon>Pterygota</taxon>
        <taxon>Neoptera</taxon>
        <taxon>Endopterygota</taxon>
        <taxon>Lepidoptera</taxon>
        <taxon>Glossata</taxon>
        <taxon>Ditrysia</taxon>
        <taxon>Noctuoidea</taxon>
        <taxon>Noctuidae</taxon>
        <taxon>Noctuinae</taxon>
        <taxon>Hadenini</taxon>
        <taxon>Mythimna</taxon>
    </lineage>
</organism>
<dbReference type="SUPFAM" id="SSF57610">
    <property type="entry name" value="Thyroglobulin type-1 domain"/>
    <property type="match status" value="6"/>
</dbReference>
<dbReference type="InterPro" id="IPR000716">
    <property type="entry name" value="Thyroglobulin_1"/>
</dbReference>
<evidence type="ECO:0000259" key="7">
    <source>
        <dbReference type="PROSITE" id="PS50279"/>
    </source>
</evidence>
<dbReference type="Pfam" id="PF00014">
    <property type="entry name" value="Kunitz_BPTI"/>
    <property type="match status" value="1"/>
</dbReference>
<feature type="domain" description="Antistasin-like" evidence="9">
    <location>
        <begin position="207"/>
        <end position="232"/>
    </location>
</feature>
<feature type="disulfide bond" evidence="5">
    <location>
        <begin position="1348"/>
        <end position="1355"/>
    </location>
</feature>
<keyword evidence="12" id="KW-1185">Reference proteome</keyword>
<dbReference type="SMART" id="SM00217">
    <property type="entry name" value="WAP"/>
    <property type="match status" value="8"/>
</dbReference>
<evidence type="ECO:0000256" key="2">
    <source>
        <dbReference type="ARBA" id="ARBA00022525"/>
    </source>
</evidence>
<feature type="disulfide bond" evidence="5">
    <location>
        <begin position="1080"/>
        <end position="1087"/>
    </location>
</feature>
<dbReference type="Gene3D" id="4.10.410.10">
    <property type="entry name" value="Pancreatic trypsin inhibitor Kunitz domain"/>
    <property type="match status" value="1"/>
</dbReference>
<feature type="disulfide bond" evidence="5">
    <location>
        <begin position="419"/>
        <end position="439"/>
    </location>
</feature>
<dbReference type="CDD" id="cd00109">
    <property type="entry name" value="Kunitz-type"/>
    <property type="match status" value="1"/>
</dbReference>
<dbReference type="Proteomes" id="UP001231518">
    <property type="component" value="Chromosome 20"/>
</dbReference>
<dbReference type="Pfam" id="PF02822">
    <property type="entry name" value="Antistasin"/>
    <property type="match status" value="2"/>
</dbReference>
<reference evidence="11" key="1">
    <citation type="submission" date="2023-03" db="EMBL/GenBank/DDBJ databases">
        <title>Chromosome-level genomes of two armyworms, Mythimna separata and Mythimna loreyi, provide insights into the biosynthesis and reception of sex pheromones.</title>
        <authorList>
            <person name="Zhao H."/>
        </authorList>
    </citation>
    <scope>NUCLEOTIDE SEQUENCE</scope>
    <source>
        <strain evidence="11">BeijingLab</strain>
        <tissue evidence="11">Pupa</tissue>
    </source>
</reference>
<feature type="domain" description="Thyroglobulin type-1" evidence="8">
    <location>
        <begin position="121"/>
        <end position="201"/>
    </location>
</feature>
<dbReference type="SMART" id="SM00211">
    <property type="entry name" value="TY"/>
    <property type="match status" value="6"/>
</dbReference>
<dbReference type="Gene3D" id="4.10.75.10">
    <property type="entry name" value="Elafin-like"/>
    <property type="match status" value="8"/>
</dbReference>
<feature type="domain" description="Thyroglobulin type-1" evidence="8">
    <location>
        <begin position="1311"/>
        <end position="1377"/>
    </location>
</feature>
<keyword evidence="6" id="KW-0812">Transmembrane</keyword>
<keyword evidence="3" id="KW-0677">Repeat</keyword>
<name>A0AAD7YS52_MYTSE</name>
<dbReference type="SUPFAM" id="SSF57262">
    <property type="entry name" value="Leech antihemostatic proteins"/>
    <property type="match status" value="3"/>
</dbReference>
<dbReference type="InterPro" id="IPR004094">
    <property type="entry name" value="Antistasin-like"/>
</dbReference>
<dbReference type="InterPro" id="IPR008197">
    <property type="entry name" value="WAP_dom"/>
</dbReference>
<feature type="domain" description="WAP" evidence="10">
    <location>
        <begin position="992"/>
        <end position="1038"/>
    </location>
</feature>
<dbReference type="InterPro" id="IPR036857">
    <property type="entry name" value="Thyroglobulin_1_sf"/>
</dbReference>
<dbReference type="CDD" id="cd00191">
    <property type="entry name" value="TY"/>
    <property type="match status" value="6"/>
</dbReference>
<dbReference type="EMBL" id="JARGEI010000011">
    <property type="protein sequence ID" value="KAJ8724094.1"/>
    <property type="molecule type" value="Genomic_DNA"/>
</dbReference>
<dbReference type="PROSITE" id="PS51252">
    <property type="entry name" value="ANTISTASIN"/>
    <property type="match status" value="3"/>
</dbReference>
<dbReference type="PROSITE" id="PS00484">
    <property type="entry name" value="THYROGLOBULIN_1_1"/>
    <property type="match status" value="3"/>
</dbReference>
<feature type="disulfide bond" evidence="5">
    <location>
        <begin position="1357"/>
        <end position="1377"/>
    </location>
</feature>
<evidence type="ECO:0000256" key="1">
    <source>
        <dbReference type="ARBA" id="ARBA00004613"/>
    </source>
</evidence>
<sequence>MALIREGERRCRFAPPAACTRSVFVELILPFGGYPRANLERYVNFRSVRVCDAAMSVAVRAVLLCVCALLLQHANAELRGRCPAQESACPARATPCTTDDECGEKICCATTCGRACVEPLFTGCENVKLSTERISRALTAENSRGGRGKVPTMRTPRCKLTDGEFEEIQCDNEIVSTCWCVDAAGFELPGTRAPAAALVNCSRVDPCAAHTCRMLCPLGFELDQRGCPLCKCRDPCSSVTCPGQLSCQLEEAPCLKPPCPPVPTCKRGRSLMNICPVGEPLLISETSRPFLCGTDPGKPNCPPLYRCLVESGNDYGVCCPASLELQKAGTCPAPATTEECGTPCAHDLECPSMQKCCDGGECGKHCILPHNVTMCSQQKMLAELLVVSEKEGRGYVPQCAEDGSFVSRQCSRNGLVCWCVDSEGNKLRGSMGPSSSVQCSSTPLPARSGARSLGSCARALCAAVCEYGYKTGTDGCPTCECDDPCAGFPCPDGEECIRVREAQCFGDLCTGYPVCRPKVSYENPCETGVPASDADGAPETCGADADCPDNHLCTRSRRSGTAVCCPEPHYADNTTETDVMEINFESCGTEAEAVCGLNSTMACPEGDCDNDLVCCSTATCGPVCVDPAKMRLQTDRVDDTPTMCEYLRDFDEKMEGTVDGMKLALPAPSCLPDGSFTAQQCARGRCWCVDSFGTEIPDTSTKNASAVDCDQVRANLTCLELTCRMGCDYGFELGAGRCPTCRCRDPCAGVTCPAGRSCATVDVACDADYCPPVPACLPKKPGQCPYLVPSNGACEWSCRTDAECGPTERCCATGCGTACTKAKPGQCPYLVPSNGACEWSCRTDAECGPTERCCATGCGTACTKAKPGQCPYLVPSNGACEWSCRTDAECGPTERCCATGCGTACTKAKPGQCPYLVPSNGACEWSCRTDAECGPTERCCATGCGTACTKAKPGQCPYLVPSNGACEWSCRTDAECGPTERCCATGCGTACTKAKPGQCPYLVPSNGACEWSCRTDAECGPTERCCATGCGTACTKAVHQTACQQRRALALHTAAESGSPPAWTWVPKCKEDGSYETVQCRGSDKACWCVDTAGNEILGTRVTNSTPNCETPISCPTPTCADSIVCSHGWELDSKGCPTCVCKDPCTEAKCRPDETCELVPLECEGNSCPPLARCSPAPQCPDGLEPLSAPDNSGPLVCGPSAAACPSTHACRFAPHDSTPSVCCPKPRTVCFENKDEGNCSEGEVLNTTRWHFNHARNRCERFKYHGCSGNHNNFRTKEECNNVCPVAGQAALLKTNRKKTSHVLKEEVLSPCERLQEKNEAAAQKYGKGTFIPKCDASGAWEPVQCMSHIDVCWCVSARGEPLKGSLVRGAKPSCNFRQARKWVQRDPLDERARADEVLEELIRQMTAYRVDEFDDDDEEDDFELETEVREDESLDKILQEARDLDEPALVSEVVEPKPADTTRRLEKNLEVNVDKIVFRTKCQMMQEEIENGGEGHRPRCLEDGEFSPRQCSRGRCWCVDAAGQRRHHAGTIPDVPASDPCEPTQIETAILELELLNVEQSGAERARAGLAARLAALGARVPVAMTRDRNMVKLRAVLTGSRAVDYVYHIENLVKQEKLAGNKGSDEVVLGADVIRSEYRLASPNRAAMQQREILSESTVSATTSYHTALIVLAATSAFIISVLCVLVMLYRARLQREPQKAERFLPAAPPVYVLSADEKAELARVLHAPPPPIPPLNDDQTRV</sequence>
<dbReference type="GO" id="GO:0007160">
    <property type="term" value="P:cell-matrix adhesion"/>
    <property type="evidence" value="ECO:0007669"/>
    <property type="project" value="TreeGrafter"/>
</dbReference>
<proteinExistence type="predicted"/>
<dbReference type="PROSITE" id="PS00280">
    <property type="entry name" value="BPTI_KUNITZ_1"/>
    <property type="match status" value="1"/>
</dbReference>
<keyword evidence="2" id="KW-0964">Secreted</keyword>
<dbReference type="Gene3D" id="4.10.800.10">
    <property type="entry name" value="Thyroglobulin type-1"/>
    <property type="match status" value="6"/>
</dbReference>
<dbReference type="PANTHER" id="PTHR12352:SF3">
    <property type="entry name" value="NIDOGEN-2"/>
    <property type="match status" value="1"/>
</dbReference>
<keyword evidence="6" id="KW-0472">Membrane</keyword>
<feature type="domain" description="Thyroglobulin type-1" evidence="8">
    <location>
        <begin position="372"/>
        <end position="439"/>
    </location>
</feature>
<dbReference type="Pfam" id="PF00095">
    <property type="entry name" value="WAP"/>
    <property type="match status" value="7"/>
</dbReference>
<feature type="domain" description="WAP" evidence="10">
    <location>
        <begin position="75"/>
        <end position="120"/>
    </location>
</feature>
<feature type="domain" description="WAP" evidence="10">
    <location>
        <begin position="820"/>
        <end position="866"/>
    </location>
</feature>
<comment type="subcellular location">
    <subcellularLocation>
        <location evidence="1">Secreted</location>
    </subcellularLocation>
</comment>
<evidence type="ECO:0000259" key="8">
    <source>
        <dbReference type="PROSITE" id="PS51162"/>
    </source>
</evidence>
<dbReference type="InterPro" id="IPR020901">
    <property type="entry name" value="Prtase_inh_Kunz-CS"/>
</dbReference>
<dbReference type="SMART" id="SM00289">
    <property type="entry name" value="WR1"/>
    <property type="match status" value="3"/>
</dbReference>
<keyword evidence="4 5" id="KW-1015">Disulfide bond</keyword>
<gene>
    <name evidence="11" type="ORF">PYW07_008074</name>
</gene>
<feature type="domain" description="Thyroglobulin type-1" evidence="8">
    <location>
        <begin position="641"/>
        <end position="709"/>
    </location>
</feature>
<evidence type="ECO:0000313" key="12">
    <source>
        <dbReference type="Proteomes" id="UP001231518"/>
    </source>
</evidence>
<dbReference type="PROSITE" id="PS51162">
    <property type="entry name" value="THYROGLOBULIN_1_2"/>
    <property type="match status" value="6"/>
</dbReference>
<dbReference type="PROSITE" id="PS50279">
    <property type="entry name" value="BPTI_KUNITZ_2"/>
    <property type="match status" value="1"/>
</dbReference>
<evidence type="ECO:0000313" key="11">
    <source>
        <dbReference type="EMBL" id="KAJ8724094.1"/>
    </source>
</evidence>
<dbReference type="SUPFAM" id="SSF57362">
    <property type="entry name" value="BPTI-like"/>
    <property type="match status" value="1"/>
</dbReference>
<feature type="domain" description="BPTI/Kunitz inhibitor" evidence="7">
    <location>
        <begin position="1232"/>
        <end position="1286"/>
    </location>
</feature>
<dbReference type="SMART" id="SM00131">
    <property type="entry name" value="KU"/>
    <property type="match status" value="1"/>
</dbReference>
<dbReference type="GO" id="GO:0005615">
    <property type="term" value="C:extracellular space"/>
    <property type="evidence" value="ECO:0007669"/>
    <property type="project" value="TreeGrafter"/>
</dbReference>
<comment type="caution">
    <text evidence="11">The sequence shown here is derived from an EMBL/GenBank/DDBJ whole genome shotgun (WGS) entry which is preliminary data.</text>
</comment>
<dbReference type="PROSITE" id="PS51390">
    <property type="entry name" value="WAP"/>
    <property type="match status" value="5"/>
</dbReference>
<evidence type="ECO:0000256" key="5">
    <source>
        <dbReference type="PROSITE-ProRule" id="PRU00500"/>
    </source>
</evidence>
<evidence type="ECO:0000259" key="9">
    <source>
        <dbReference type="PROSITE" id="PS51252"/>
    </source>
</evidence>
<feature type="domain" description="WAP" evidence="10">
    <location>
        <begin position="324"/>
        <end position="370"/>
    </location>
</feature>
<evidence type="ECO:0000256" key="6">
    <source>
        <dbReference type="SAM" id="Phobius"/>
    </source>
</evidence>
<dbReference type="SUPFAM" id="SSF57256">
    <property type="entry name" value="Elafin-like"/>
    <property type="match status" value="5"/>
</dbReference>
<dbReference type="GO" id="GO:0005604">
    <property type="term" value="C:basement membrane"/>
    <property type="evidence" value="ECO:0007669"/>
    <property type="project" value="TreeGrafter"/>
</dbReference>
<evidence type="ECO:0000256" key="4">
    <source>
        <dbReference type="ARBA" id="ARBA00023157"/>
    </source>
</evidence>